<reference evidence="2 3" key="1">
    <citation type="submission" date="2023-06" db="EMBL/GenBank/DDBJ databases">
        <title>Parasedimentitalea psychrophila sp. nov., a psychrophilic bacterium isolated from deep-sea sediment.</title>
        <authorList>
            <person name="Li A."/>
        </authorList>
    </citation>
    <scope>NUCLEOTIDE SEQUENCE [LARGE SCALE GENOMIC DNA]</scope>
    <source>
        <strain evidence="2 3">QS115</strain>
    </source>
</reference>
<name>A0A9Y2P6F6_9RHOB</name>
<keyword evidence="3" id="KW-1185">Reference proteome</keyword>
<feature type="region of interest" description="Disordered" evidence="1">
    <location>
        <begin position="279"/>
        <end position="298"/>
    </location>
</feature>
<dbReference type="KEGG" id="ppso:QPJ95_11010"/>
<organism evidence="2 3">
    <name type="scientific">Parasedimentitalea psychrophila</name>
    <dbReference type="NCBI Taxonomy" id="2997337"/>
    <lineage>
        <taxon>Bacteria</taxon>
        <taxon>Pseudomonadati</taxon>
        <taxon>Pseudomonadota</taxon>
        <taxon>Alphaproteobacteria</taxon>
        <taxon>Rhodobacterales</taxon>
        <taxon>Paracoccaceae</taxon>
        <taxon>Parasedimentitalea</taxon>
    </lineage>
</organism>
<feature type="region of interest" description="Disordered" evidence="1">
    <location>
        <begin position="358"/>
        <end position="386"/>
    </location>
</feature>
<proteinExistence type="predicted"/>
<dbReference type="RefSeq" id="WP_270921051.1">
    <property type="nucleotide sequence ID" value="NZ_CP127247.1"/>
</dbReference>
<feature type="compositionally biased region" description="Polar residues" evidence="1">
    <location>
        <begin position="1"/>
        <end position="17"/>
    </location>
</feature>
<feature type="region of interest" description="Disordered" evidence="1">
    <location>
        <begin position="1"/>
        <end position="26"/>
    </location>
</feature>
<feature type="compositionally biased region" description="Basic and acidic residues" evidence="1">
    <location>
        <begin position="358"/>
        <end position="368"/>
    </location>
</feature>
<dbReference type="Gene3D" id="3.40.50.300">
    <property type="entry name" value="P-loop containing nucleotide triphosphate hydrolases"/>
    <property type="match status" value="1"/>
</dbReference>
<feature type="compositionally biased region" description="Polar residues" evidence="1">
    <location>
        <begin position="374"/>
        <end position="386"/>
    </location>
</feature>
<evidence type="ECO:0000313" key="2">
    <source>
        <dbReference type="EMBL" id="WIY27389.1"/>
    </source>
</evidence>
<dbReference type="EMBL" id="CP127247">
    <property type="protein sequence ID" value="WIY27389.1"/>
    <property type="molecule type" value="Genomic_DNA"/>
</dbReference>
<dbReference type="InterPro" id="IPR027417">
    <property type="entry name" value="P-loop_NTPase"/>
</dbReference>
<evidence type="ECO:0000256" key="1">
    <source>
        <dbReference type="SAM" id="MobiDB-lite"/>
    </source>
</evidence>
<sequence>MSQDQFNHPTDKNSSPLSVLGHPTISANDFTPDPNTPYIVQHLLHPGQVSMFSGPSNLGKSAIVACISAHVAMGRDFCGLRVSRAAILYVAAEAPKGVLNRAYPYLSQKAAGIAPFRVLDKAVDLSNPVIVKKLAHDANLFRDHHNCAELLIVFDTLNLCIGEGDENSSRDMGKVLANATFIAETTNAHVMIVHHMGASENGRPRGSTTLTANVDTGLTLHKADETQPKGTVFIKVSKQREDEKSEPIAFRIQGYEIGRNRHGELSTVPMAVPFKAHSSLIENDSPKPNKRGQLSLTPAREKDLLRVLSDLRAKDSGAWHTPKDIGQMSGEPFNNIRGNADTMRKKVRAALDALITKGRAEESKEGVRLRPSSAVETESNTPQSLH</sequence>
<protein>
    <submittedName>
        <fullName evidence="2">AAA family ATPase</fullName>
    </submittedName>
</protein>
<dbReference type="SUPFAM" id="SSF52540">
    <property type="entry name" value="P-loop containing nucleoside triphosphate hydrolases"/>
    <property type="match status" value="1"/>
</dbReference>
<evidence type="ECO:0000313" key="3">
    <source>
        <dbReference type="Proteomes" id="UP001238334"/>
    </source>
</evidence>
<dbReference type="Pfam" id="PF13481">
    <property type="entry name" value="AAA_25"/>
    <property type="match status" value="1"/>
</dbReference>
<dbReference type="Proteomes" id="UP001238334">
    <property type="component" value="Chromosome"/>
</dbReference>
<accession>A0A9Y2P6F6</accession>
<dbReference type="AlphaFoldDB" id="A0A9Y2P6F6"/>
<gene>
    <name evidence="2" type="ORF">QPJ95_11010</name>
</gene>